<feature type="non-terminal residue" evidence="1">
    <location>
        <position position="89"/>
    </location>
</feature>
<dbReference type="EMBL" id="HACG01023484">
    <property type="protein sequence ID" value="CEK70349.1"/>
    <property type="molecule type" value="Transcribed_RNA"/>
</dbReference>
<name>A0A0B6ZNV5_9EUPU</name>
<dbReference type="Gene3D" id="3.80.10.10">
    <property type="entry name" value="Ribonuclease Inhibitor"/>
    <property type="match status" value="1"/>
</dbReference>
<feature type="non-terminal residue" evidence="1">
    <location>
        <position position="1"/>
    </location>
</feature>
<protein>
    <submittedName>
        <fullName evidence="1">Uncharacterized protein</fullName>
    </submittedName>
</protein>
<proteinExistence type="predicted"/>
<dbReference type="SUPFAM" id="SSF52058">
    <property type="entry name" value="L domain-like"/>
    <property type="match status" value="1"/>
</dbReference>
<accession>A0A0B6ZNV5</accession>
<reference evidence="1" key="1">
    <citation type="submission" date="2014-12" db="EMBL/GenBank/DDBJ databases">
        <title>Insight into the proteome of Arion vulgaris.</title>
        <authorList>
            <person name="Aradska J."/>
            <person name="Bulat T."/>
            <person name="Smidak R."/>
            <person name="Sarate P."/>
            <person name="Gangsoo J."/>
            <person name="Sialana F."/>
            <person name="Bilban M."/>
            <person name="Lubec G."/>
        </authorList>
    </citation>
    <scope>NUCLEOTIDE SEQUENCE</scope>
    <source>
        <tissue evidence="1">Skin</tissue>
    </source>
</reference>
<gene>
    <name evidence="1" type="primary">ORF73767</name>
</gene>
<sequence>ISLSEETFPVNVFQSLKRLQQLWIQNNTEKHPHDIDYPDKALSHLQSLTDLYMDGLPHKNFGEGFTKMTSLTRLTLQGDIAGFCDLKSL</sequence>
<dbReference type="AlphaFoldDB" id="A0A0B6ZNV5"/>
<evidence type="ECO:0000313" key="1">
    <source>
        <dbReference type="EMBL" id="CEK70349.1"/>
    </source>
</evidence>
<dbReference type="InterPro" id="IPR032675">
    <property type="entry name" value="LRR_dom_sf"/>
</dbReference>
<organism evidence="1">
    <name type="scientific">Arion vulgaris</name>
    <dbReference type="NCBI Taxonomy" id="1028688"/>
    <lineage>
        <taxon>Eukaryota</taxon>
        <taxon>Metazoa</taxon>
        <taxon>Spiralia</taxon>
        <taxon>Lophotrochozoa</taxon>
        <taxon>Mollusca</taxon>
        <taxon>Gastropoda</taxon>
        <taxon>Heterobranchia</taxon>
        <taxon>Euthyneura</taxon>
        <taxon>Panpulmonata</taxon>
        <taxon>Eupulmonata</taxon>
        <taxon>Stylommatophora</taxon>
        <taxon>Helicina</taxon>
        <taxon>Arionoidea</taxon>
        <taxon>Arionidae</taxon>
        <taxon>Arion</taxon>
    </lineage>
</organism>